<dbReference type="UniPathway" id="UPA00061">
    <property type="reaction ID" value="UER00516"/>
</dbReference>
<dbReference type="SUPFAM" id="SSF52733">
    <property type="entry name" value="Nicotinate mononucleotide:5,6-dimethylbenzimidazole phosphoribosyltransferase (CobT)"/>
    <property type="match status" value="1"/>
</dbReference>
<dbReference type="GO" id="GO:0009236">
    <property type="term" value="P:cobalamin biosynthetic process"/>
    <property type="evidence" value="ECO:0007669"/>
    <property type="project" value="UniProtKB-KW"/>
</dbReference>
<dbReference type="Pfam" id="PF02277">
    <property type="entry name" value="DBI_PRT"/>
    <property type="match status" value="1"/>
</dbReference>
<keyword evidence="11" id="KW-1185">Reference proteome</keyword>
<evidence type="ECO:0000256" key="4">
    <source>
        <dbReference type="ARBA" id="ARBA00015486"/>
    </source>
</evidence>
<dbReference type="Gene3D" id="1.10.1610.10">
    <property type="match status" value="1"/>
</dbReference>
<accession>A0A8J3DP41</accession>
<gene>
    <name evidence="10" type="ORF">GCM10010136_26060</name>
</gene>
<evidence type="ECO:0000256" key="6">
    <source>
        <dbReference type="ARBA" id="ARBA00022676"/>
    </source>
</evidence>
<evidence type="ECO:0000256" key="8">
    <source>
        <dbReference type="ARBA" id="ARBA00030686"/>
    </source>
</evidence>
<keyword evidence="6 10" id="KW-0328">Glycosyltransferase</keyword>
<evidence type="ECO:0000256" key="3">
    <source>
        <dbReference type="ARBA" id="ARBA00011991"/>
    </source>
</evidence>
<keyword evidence="5" id="KW-0169">Cobalamin biosynthesis</keyword>
<comment type="catalytic activity">
    <reaction evidence="9">
        <text>5,6-dimethylbenzimidazole + nicotinate beta-D-ribonucleotide = alpha-ribazole 5'-phosphate + nicotinate + H(+)</text>
        <dbReference type="Rhea" id="RHEA:11196"/>
        <dbReference type="ChEBI" id="CHEBI:15378"/>
        <dbReference type="ChEBI" id="CHEBI:15890"/>
        <dbReference type="ChEBI" id="CHEBI:32544"/>
        <dbReference type="ChEBI" id="CHEBI:57502"/>
        <dbReference type="ChEBI" id="CHEBI:57918"/>
        <dbReference type="EC" id="2.4.2.21"/>
    </reaction>
</comment>
<name>A0A8J3DP41_9HYPH</name>
<dbReference type="PANTHER" id="PTHR43463:SF1">
    <property type="entry name" value="NICOTINATE-NUCLEOTIDE--DIMETHYLBENZIMIDAZOLE PHOSPHORIBOSYLTRANSFERASE"/>
    <property type="match status" value="1"/>
</dbReference>
<dbReference type="AlphaFoldDB" id="A0A8J3DP41"/>
<comment type="pathway">
    <text evidence="1">Nucleoside biosynthesis; alpha-ribazole biosynthesis; alpha-ribazole from 5,6-dimethylbenzimidazole: step 1/2.</text>
</comment>
<comment type="caution">
    <text evidence="10">The sequence shown here is derived from an EMBL/GenBank/DDBJ whole genome shotgun (WGS) entry which is preliminary data.</text>
</comment>
<evidence type="ECO:0000256" key="7">
    <source>
        <dbReference type="ARBA" id="ARBA00022679"/>
    </source>
</evidence>
<organism evidence="10 11">
    <name type="scientific">Limoniibacter endophyticus</name>
    <dbReference type="NCBI Taxonomy" id="1565040"/>
    <lineage>
        <taxon>Bacteria</taxon>
        <taxon>Pseudomonadati</taxon>
        <taxon>Pseudomonadota</taxon>
        <taxon>Alphaproteobacteria</taxon>
        <taxon>Hyphomicrobiales</taxon>
        <taxon>Bartonellaceae</taxon>
        <taxon>Limoniibacter</taxon>
    </lineage>
</organism>
<dbReference type="EC" id="2.4.2.21" evidence="3"/>
<proteinExistence type="inferred from homology"/>
<evidence type="ECO:0000256" key="9">
    <source>
        <dbReference type="ARBA" id="ARBA00047340"/>
    </source>
</evidence>
<dbReference type="InterPro" id="IPR003200">
    <property type="entry name" value="Nict_dMeBzImd_PRibTrfase"/>
</dbReference>
<dbReference type="CDD" id="cd02439">
    <property type="entry name" value="DMB-PRT_CobT"/>
    <property type="match status" value="1"/>
</dbReference>
<evidence type="ECO:0000256" key="1">
    <source>
        <dbReference type="ARBA" id="ARBA00005049"/>
    </source>
</evidence>
<evidence type="ECO:0000256" key="2">
    <source>
        <dbReference type="ARBA" id="ARBA00007110"/>
    </source>
</evidence>
<dbReference type="PANTHER" id="PTHR43463">
    <property type="entry name" value="NICOTINATE-NUCLEOTIDE--DIMETHYLBENZIMIDAZOLE PHOSPHORIBOSYLTRANSFERASE"/>
    <property type="match status" value="1"/>
</dbReference>
<dbReference type="InterPro" id="IPR023195">
    <property type="entry name" value="Nict_dMeBzImd_PRibTrfase_N"/>
</dbReference>
<dbReference type="Proteomes" id="UP000641137">
    <property type="component" value="Unassembled WGS sequence"/>
</dbReference>
<sequence>MTSGLPFDDIRNLVKSFGDLDEDARRQVLSRYRIYGPASFSTGRIEQVAAQMAAIFGRTSFAISRPLVAVFAANHEIANRGVSPRTMEMTAQNVGLCGAGQAPVSAICAQADMGLKVLDLALEYPTADISKEAAFDERDCAATIAFGMETIAGGIDLLCIGDIGVGNSTVSGALLAALLGGRGADWVGPGSGADERVMARKAELIDAALDLNGGNLKDPLEALRRVGGREIAAIVGAIVAARAERIPVVISGLPAIAAAAVLHRMSPAAISHCVLADLPPEAGAVKAAEILELEPILNLSVPNAAGAQAALAGSVLRSVAASVPHMAS</sequence>
<reference evidence="10" key="1">
    <citation type="journal article" date="2014" name="Int. J. Syst. Evol. Microbiol.">
        <title>Complete genome sequence of Corynebacterium casei LMG S-19264T (=DSM 44701T), isolated from a smear-ripened cheese.</title>
        <authorList>
            <consortium name="US DOE Joint Genome Institute (JGI-PGF)"/>
            <person name="Walter F."/>
            <person name="Albersmeier A."/>
            <person name="Kalinowski J."/>
            <person name="Ruckert C."/>
        </authorList>
    </citation>
    <scope>NUCLEOTIDE SEQUENCE</scope>
    <source>
        <strain evidence="10">KCTC 42097</strain>
    </source>
</reference>
<dbReference type="RefSeq" id="WP_189490856.1">
    <property type="nucleotide sequence ID" value="NZ_BMZO01000008.1"/>
</dbReference>
<evidence type="ECO:0000313" key="10">
    <source>
        <dbReference type="EMBL" id="GHC75782.1"/>
    </source>
</evidence>
<dbReference type="EMBL" id="BMZO01000008">
    <property type="protein sequence ID" value="GHC75782.1"/>
    <property type="molecule type" value="Genomic_DNA"/>
</dbReference>
<comment type="similarity">
    <text evidence="2">Belongs to the CobT family.</text>
</comment>
<dbReference type="GO" id="GO:0008939">
    <property type="term" value="F:nicotinate-nucleotide-dimethylbenzimidazole phosphoribosyltransferase activity"/>
    <property type="evidence" value="ECO:0007669"/>
    <property type="project" value="UniProtKB-EC"/>
</dbReference>
<dbReference type="InterPro" id="IPR036087">
    <property type="entry name" value="Nict_dMeBzImd_PRibTrfase_sf"/>
</dbReference>
<dbReference type="Gene3D" id="3.40.50.10210">
    <property type="match status" value="1"/>
</dbReference>
<evidence type="ECO:0000256" key="5">
    <source>
        <dbReference type="ARBA" id="ARBA00022573"/>
    </source>
</evidence>
<evidence type="ECO:0000313" key="11">
    <source>
        <dbReference type="Proteomes" id="UP000641137"/>
    </source>
</evidence>
<keyword evidence="7" id="KW-0808">Transferase</keyword>
<protein>
    <recommendedName>
        <fullName evidence="4">Nicotinate-nucleotide--dimethylbenzimidazole phosphoribosyltransferase</fullName>
        <ecNumber evidence="3">2.4.2.21</ecNumber>
    </recommendedName>
    <alternativeName>
        <fullName evidence="8">N(1)-alpha-phosphoribosyltransferase</fullName>
    </alternativeName>
</protein>
<reference evidence="10" key="2">
    <citation type="submission" date="2020-09" db="EMBL/GenBank/DDBJ databases">
        <authorList>
            <person name="Sun Q."/>
            <person name="Kim S."/>
        </authorList>
    </citation>
    <scope>NUCLEOTIDE SEQUENCE</scope>
    <source>
        <strain evidence="10">KCTC 42097</strain>
    </source>
</reference>